<evidence type="ECO:0000313" key="2">
    <source>
        <dbReference type="Proteomes" id="UP000182743"/>
    </source>
</evidence>
<dbReference type="PANTHER" id="PTHR31118:SF12">
    <property type="entry name" value="CYCLASE-LIKE PROTEIN 2"/>
    <property type="match status" value="1"/>
</dbReference>
<accession>A0A1J5JK25</accession>
<dbReference type="SUPFAM" id="SSF102198">
    <property type="entry name" value="Putative cyclase"/>
    <property type="match status" value="1"/>
</dbReference>
<dbReference type="Gene3D" id="3.50.30.50">
    <property type="entry name" value="Putative cyclase"/>
    <property type="match status" value="1"/>
</dbReference>
<proteinExistence type="predicted"/>
<protein>
    <submittedName>
        <fullName evidence="1">Kynurenine formamidase</fullName>
        <ecNumber evidence="1">3.5.1.9</ecNumber>
    </submittedName>
</protein>
<evidence type="ECO:0000313" key="1">
    <source>
        <dbReference type="EMBL" id="OIQ09874.1"/>
    </source>
</evidence>
<reference evidence="1 2" key="1">
    <citation type="submission" date="2016-08" db="EMBL/GenBank/DDBJ databases">
        <title>Genome-based comparison of Moorella thermoacetic strains.</title>
        <authorList>
            <person name="Poehlein A."/>
            <person name="Bengelsdorf F.R."/>
            <person name="Esser C."/>
            <person name="Duerre P."/>
            <person name="Daniel R."/>
        </authorList>
    </citation>
    <scope>NUCLEOTIDE SEQUENCE [LARGE SCALE GENOMIC DNA]</scope>
    <source>
        <strain evidence="1 2">DSM 11768</strain>
    </source>
</reference>
<gene>
    <name evidence="1" type="primary">kynB_2</name>
    <name evidence="1" type="ORF">MOOR_07160</name>
</gene>
<dbReference type="InterPro" id="IPR037175">
    <property type="entry name" value="KFase_sf"/>
</dbReference>
<name>A0A1J5JK25_NEOTH</name>
<dbReference type="InterPro" id="IPR007325">
    <property type="entry name" value="KFase/CYL"/>
</dbReference>
<sequence>MFDNYRVIDLTLTLDESLPCTWPGHMPFQKKNWTWYQKVEYLGETIRDSRCGPYFTEWLALDEHVGTHFDAPSHFIPQPNSGMPNAGPAGAITGEKIDLSKMMGEAVVIDLTFLCGEGVNGESPYILRPHIQQWEEKYGEIHKGEIVLFYTGWDKYYVSGKGGKAYSYNALVEKTGFGWPAPDVDTIEYLYNKGVTCIGTDGASMGSAQNGAPVHIFGLSKELIYIEGLCQLNQLPARGSYFIFLPIKVAMSSGCPGRAIALVRK</sequence>
<dbReference type="Proteomes" id="UP000182743">
    <property type="component" value="Unassembled WGS sequence"/>
</dbReference>
<organism evidence="1 2">
    <name type="scientific">Neomoorella thermoacetica</name>
    <name type="common">Clostridium thermoaceticum</name>
    <dbReference type="NCBI Taxonomy" id="1525"/>
    <lineage>
        <taxon>Bacteria</taxon>
        <taxon>Bacillati</taxon>
        <taxon>Bacillota</taxon>
        <taxon>Clostridia</taxon>
        <taxon>Neomoorellales</taxon>
        <taxon>Neomoorellaceae</taxon>
        <taxon>Neomoorella</taxon>
    </lineage>
</organism>
<dbReference type="GO" id="GO:0019441">
    <property type="term" value="P:L-tryptophan catabolic process to kynurenine"/>
    <property type="evidence" value="ECO:0007669"/>
    <property type="project" value="InterPro"/>
</dbReference>
<dbReference type="EC" id="3.5.1.9" evidence="1"/>
<dbReference type="EMBL" id="MIHH01000002">
    <property type="protein sequence ID" value="OIQ09874.1"/>
    <property type="molecule type" value="Genomic_DNA"/>
</dbReference>
<comment type="caution">
    <text evidence="1">The sequence shown here is derived from an EMBL/GenBank/DDBJ whole genome shotgun (WGS) entry which is preliminary data.</text>
</comment>
<dbReference type="RefSeq" id="WP_071520509.1">
    <property type="nucleotide sequence ID" value="NZ_MIHH01000002.1"/>
</dbReference>
<dbReference type="PANTHER" id="PTHR31118">
    <property type="entry name" value="CYCLASE-LIKE PROTEIN 2"/>
    <property type="match status" value="1"/>
</dbReference>
<dbReference type="GO" id="GO:0004061">
    <property type="term" value="F:arylformamidase activity"/>
    <property type="evidence" value="ECO:0007669"/>
    <property type="project" value="UniProtKB-EC"/>
</dbReference>
<dbReference type="AlphaFoldDB" id="A0A1J5JK25"/>
<keyword evidence="1" id="KW-0378">Hydrolase</keyword>
<dbReference type="Pfam" id="PF04199">
    <property type="entry name" value="Cyclase"/>
    <property type="match status" value="1"/>
</dbReference>